<evidence type="ECO:0008006" key="3">
    <source>
        <dbReference type="Google" id="ProtNLM"/>
    </source>
</evidence>
<dbReference type="STRING" id="1123071.SAMN02745181_2623"/>
<name>A0A1M6M6R5_9BACT</name>
<evidence type="ECO:0000313" key="1">
    <source>
        <dbReference type="EMBL" id="SHJ79117.1"/>
    </source>
</evidence>
<dbReference type="InParanoid" id="A0A1M6M6R5"/>
<keyword evidence="2" id="KW-1185">Reference proteome</keyword>
<dbReference type="AlphaFoldDB" id="A0A1M6M6R5"/>
<gene>
    <name evidence="1" type="ORF">SAMN02745181_2623</name>
</gene>
<dbReference type="Proteomes" id="UP000184510">
    <property type="component" value="Unassembled WGS sequence"/>
</dbReference>
<accession>A0A1M6M6R5</accession>
<reference evidence="1 2" key="1">
    <citation type="submission" date="2016-11" db="EMBL/GenBank/DDBJ databases">
        <authorList>
            <person name="Jaros S."/>
            <person name="Januszkiewicz K."/>
            <person name="Wedrychowicz H."/>
        </authorList>
    </citation>
    <scope>NUCLEOTIDE SEQUENCE [LARGE SCALE GENOMIC DNA]</scope>
    <source>
        <strain evidence="1 2">DSM 18772</strain>
    </source>
</reference>
<dbReference type="EMBL" id="FQYR01000004">
    <property type="protein sequence ID" value="SHJ79117.1"/>
    <property type="molecule type" value="Genomic_DNA"/>
</dbReference>
<proteinExistence type="predicted"/>
<evidence type="ECO:0000313" key="2">
    <source>
        <dbReference type="Proteomes" id="UP000184510"/>
    </source>
</evidence>
<organism evidence="1 2">
    <name type="scientific">Rubritalea squalenifaciens DSM 18772</name>
    <dbReference type="NCBI Taxonomy" id="1123071"/>
    <lineage>
        <taxon>Bacteria</taxon>
        <taxon>Pseudomonadati</taxon>
        <taxon>Verrucomicrobiota</taxon>
        <taxon>Verrucomicrobiia</taxon>
        <taxon>Verrucomicrobiales</taxon>
        <taxon>Rubritaleaceae</taxon>
        <taxon>Rubritalea</taxon>
    </lineage>
</organism>
<sequence length="140" mass="15650">MADALWMRLREVRWGDYEVSTGKAERLDKLLQDLASRKEARAMRASQDVWRLLCSGGIRSAAVPVIPFLVEIIDVSGDNVRCEILDILKSCALGVDKLESALGEQLREALITARNDLFWLRRKAKGDVAIAVESFYDAAV</sequence>
<protein>
    <recommendedName>
        <fullName evidence="3">HEAT repeat-containing protein</fullName>
    </recommendedName>
</protein>